<dbReference type="InterPro" id="IPR046373">
    <property type="entry name" value="Acyl-CoA_Oxase/DH_mid-dom_sf"/>
</dbReference>
<dbReference type="Pfam" id="PF02771">
    <property type="entry name" value="Acyl-CoA_dh_N"/>
    <property type="match status" value="1"/>
</dbReference>
<keyword evidence="10" id="KW-1185">Reference proteome</keyword>
<evidence type="ECO:0000256" key="3">
    <source>
        <dbReference type="ARBA" id="ARBA00022630"/>
    </source>
</evidence>
<evidence type="ECO:0000256" key="1">
    <source>
        <dbReference type="ARBA" id="ARBA00001974"/>
    </source>
</evidence>
<dbReference type="PIRSF" id="PIRSF016578">
    <property type="entry name" value="HsaA"/>
    <property type="match status" value="1"/>
</dbReference>
<evidence type="ECO:0000256" key="4">
    <source>
        <dbReference type="ARBA" id="ARBA00022827"/>
    </source>
</evidence>
<keyword evidence="4 5" id="KW-0274">FAD</keyword>
<evidence type="ECO:0000313" key="9">
    <source>
        <dbReference type="EMBL" id="REB68126.1"/>
    </source>
</evidence>
<name>A0ABX9I7K1_9ACTN</name>
<organism evidence="9 10">
    <name type="scientific">Cutibacterium namnetense</name>
    <dbReference type="NCBI Taxonomy" id="1574624"/>
    <lineage>
        <taxon>Bacteria</taxon>
        <taxon>Bacillati</taxon>
        <taxon>Actinomycetota</taxon>
        <taxon>Actinomycetes</taxon>
        <taxon>Propionibacteriales</taxon>
        <taxon>Propionibacteriaceae</taxon>
        <taxon>Cutibacterium</taxon>
    </lineage>
</organism>
<dbReference type="Gene3D" id="2.40.110.10">
    <property type="entry name" value="Butyryl-CoA Dehydrogenase, subunit A, domain 2"/>
    <property type="match status" value="1"/>
</dbReference>
<feature type="domain" description="Acyl-CoA oxidase/dehydrogenase middle" evidence="7">
    <location>
        <begin position="122"/>
        <end position="219"/>
    </location>
</feature>
<comment type="similarity">
    <text evidence="2 5">Belongs to the acyl-CoA dehydrogenase family.</text>
</comment>
<evidence type="ECO:0000256" key="2">
    <source>
        <dbReference type="ARBA" id="ARBA00009347"/>
    </source>
</evidence>
<evidence type="ECO:0000256" key="5">
    <source>
        <dbReference type="RuleBase" id="RU362125"/>
    </source>
</evidence>
<dbReference type="PANTHER" id="PTHR43884:SF12">
    <property type="entry name" value="ISOVALERYL-COA DEHYDROGENASE, MITOCHONDRIAL-RELATED"/>
    <property type="match status" value="1"/>
</dbReference>
<protein>
    <submittedName>
        <fullName evidence="9">Acyl-CoA dehydrogenase</fullName>
    </submittedName>
</protein>
<dbReference type="Gene3D" id="1.20.140.10">
    <property type="entry name" value="Butyryl-CoA Dehydrogenase, subunit A, domain 3"/>
    <property type="match status" value="1"/>
</dbReference>
<sequence>MWYLNEERTLVQQAAREFVDKEVRPVALEIDREDRFPLELFKRAGELGFLGITTPEEYGGMGSDYTTVALVMEEIAKASPVLCVAMGAHSQLAGGMLKMLGSPEQKERYLRPAASGEIIMACGSTEAVGGADHEEHTTRAVLDGDEWVINGGKVLISNIGVADVYLVLAITADHVDPVTKAGFSAFIVPKDTPGLIIGEPEHKLGWHGSATGSIEFRDMRLPREAILGLEGGCMQAMFVSCTDEFLTCGPVGLGIAEGAYDMAFDYSMHRIQHGMPMYDRFQVTRHKLARMWMDIEQLRGLVYSVHAMRDTGDLQLPQGRMLKILGAEVSERVAREAIQLYGGLGVIRDVGVERYWRDAKVLAIGGASVEAMTEEITQLLRPRN</sequence>
<comment type="cofactor">
    <cofactor evidence="1 5">
        <name>FAD</name>
        <dbReference type="ChEBI" id="CHEBI:57692"/>
    </cofactor>
</comment>
<evidence type="ECO:0000259" key="8">
    <source>
        <dbReference type="Pfam" id="PF02771"/>
    </source>
</evidence>
<dbReference type="InterPro" id="IPR013786">
    <property type="entry name" value="AcylCoA_DH/ox_N"/>
</dbReference>
<keyword evidence="5" id="KW-0560">Oxidoreductase</keyword>
<keyword evidence="3 5" id="KW-0285">Flavoprotein</keyword>
<proteinExistence type="inferred from homology"/>
<evidence type="ECO:0000313" key="10">
    <source>
        <dbReference type="Proteomes" id="UP000256324"/>
    </source>
</evidence>
<reference evidence="9 10" key="1">
    <citation type="submission" date="2017-09" db="EMBL/GenBank/DDBJ databases">
        <authorList>
            <person name="Bumgarner R.E."/>
        </authorList>
    </citation>
    <scope>NUCLEOTIDE SEQUENCE [LARGE SCALE GENOMIC DNA]</scope>
    <source>
        <strain evidence="9 10">T34998</strain>
    </source>
</reference>
<comment type="caution">
    <text evidence="9">The sequence shown here is derived from an EMBL/GenBank/DDBJ whole genome shotgun (WGS) entry which is preliminary data.</text>
</comment>
<dbReference type="PANTHER" id="PTHR43884">
    <property type="entry name" value="ACYL-COA DEHYDROGENASE"/>
    <property type="match status" value="1"/>
</dbReference>
<evidence type="ECO:0000259" key="6">
    <source>
        <dbReference type="Pfam" id="PF00441"/>
    </source>
</evidence>
<dbReference type="InterPro" id="IPR006089">
    <property type="entry name" value="Acyl-CoA_DH_CS"/>
</dbReference>
<gene>
    <name evidence="9" type="ORF">CP880_11220</name>
</gene>
<dbReference type="InterPro" id="IPR009100">
    <property type="entry name" value="AcylCoA_DH/oxidase_NM_dom_sf"/>
</dbReference>
<feature type="domain" description="Acyl-CoA dehydrogenase/oxidase N-terminal" evidence="8">
    <location>
        <begin position="5"/>
        <end position="117"/>
    </location>
</feature>
<dbReference type="RefSeq" id="WP_115939594.1">
    <property type="nucleotide sequence ID" value="NZ_PCZS01000005.1"/>
</dbReference>
<dbReference type="Proteomes" id="UP000256324">
    <property type="component" value="Unassembled WGS sequence"/>
</dbReference>
<dbReference type="SUPFAM" id="SSF56645">
    <property type="entry name" value="Acyl-CoA dehydrogenase NM domain-like"/>
    <property type="match status" value="1"/>
</dbReference>
<dbReference type="Pfam" id="PF02770">
    <property type="entry name" value="Acyl-CoA_dh_M"/>
    <property type="match status" value="1"/>
</dbReference>
<accession>A0ABX9I7K1</accession>
<evidence type="ECO:0000259" key="7">
    <source>
        <dbReference type="Pfam" id="PF02770"/>
    </source>
</evidence>
<dbReference type="InterPro" id="IPR037069">
    <property type="entry name" value="AcylCoA_DH/ox_N_sf"/>
</dbReference>
<feature type="domain" description="Acyl-CoA dehydrogenase/oxidase C-terminal" evidence="6">
    <location>
        <begin position="249"/>
        <end position="377"/>
    </location>
</feature>
<dbReference type="Gene3D" id="1.10.540.10">
    <property type="entry name" value="Acyl-CoA dehydrogenase/oxidase, N-terminal domain"/>
    <property type="match status" value="1"/>
</dbReference>
<dbReference type="EMBL" id="PCZS01000005">
    <property type="protein sequence ID" value="REB68126.1"/>
    <property type="molecule type" value="Genomic_DNA"/>
</dbReference>
<dbReference type="PROSITE" id="PS00073">
    <property type="entry name" value="ACYL_COA_DH_2"/>
    <property type="match status" value="1"/>
</dbReference>
<dbReference type="InterPro" id="IPR009075">
    <property type="entry name" value="AcylCo_DH/oxidase_C"/>
</dbReference>
<dbReference type="InterPro" id="IPR036250">
    <property type="entry name" value="AcylCo_DH-like_C"/>
</dbReference>
<dbReference type="InterPro" id="IPR006091">
    <property type="entry name" value="Acyl-CoA_Oxase/DH_mid-dom"/>
</dbReference>
<dbReference type="Pfam" id="PF00441">
    <property type="entry name" value="Acyl-CoA_dh_1"/>
    <property type="match status" value="1"/>
</dbReference>
<dbReference type="SUPFAM" id="SSF47203">
    <property type="entry name" value="Acyl-CoA dehydrogenase C-terminal domain-like"/>
    <property type="match status" value="1"/>
</dbReference>